<dbReference type="OrthoDB" id="3781197at2759"/>
<proteinExistence type="predicted"/>
<reference evidence="2" key="1">
    <citation type="journal article" date="2020" name="Stud. Mycol.">
        <title>101 Dothideomycetes genomes: a test case for predicting lifestyles and emergence of pathogens.</title>
        <authorList>
            <person name="Haridas S."/>
            <person name="Albert R."/>
            <person name="Binder M."/>
            <person name="Bloem J."/>
            <person name="Labutti K."/>
            <person name="Salamov A."/>
            <person name="Andreopoulos B."/>
            <person name="Baker S."/>
            <person name="Barry K."/>
            <person name="Bills G."/>
            <person name="Bluhm B."/>
            <person name="Cannon C."/>
            <person name="Castanera R."/>
            <person name="Culley D."/>
            <person name="Daum C."/>
            <person name="Ezra D."/>
            <person name="Gonzalez J."/>
            <person name="Henrissat B."/>
            <person name="Kuo A."/>
            <person name="Liang C."/>
            <person name="Lipzen A."/>
            <person name="Lutzoni F."/>
            <person name="Magnuson J."/>
            <person name="Mondo S."/>
            <person name="Nolan M."/>
            <person name="Ohm R."/>
            <person name="Pangilinan J."/>
            <person name="Park H.-J."/>
            <person name="Ramirez L."/>
            <person name="Alfaro M."/>
            <person name="Sun H."/>
            <person name="Tritt A."/>
            <person name="Yoshinaga Y."/>
            <person name="Zwiers L.-H."/>
            <person name="Turgeon B."/>
            <person name="Goodwin S."/>
            <person name="Spatafora J."/>
            <person name="Crous P."/>
            <person name="Grigoriev I."/>
        </authorList>
    </citation>
    <scope>NUCLEOTIDE SEQUENCE</scope>
    <source>
        <strain evidence="2">CBS 109.77</strain>
    </source>
</reference>
<keyword evidence="1" id="KW-0732">Signal</keyword>
<name>A0A6A6XE84_9PLEO</name>
<sequence length="88" mass="9461">MLFNIAATTFVLLGLAQAAPAPIEARADANCPPLAPYLISSDPTNAWFSICTAYDVQWSNACNRGTGPDPIPGQKPYRLCTDPFFQGK</sequence>
<keyword evidence="3" id="KW-1185">Reference proteome</keyword>
<evidence type="ECO:0000313" key="2">
    <source>
        <dbReference type="EMBL" id="KAF2794578.1"/>
    </source>
</evidence>
<gene>
    <name evidence="2" type="ORF">K505DRAFT_360958</name>
</gene>
<feature type="chain" id="PRO_5025636082" evidence="1">
    <location>
        <begin position="19"/>
        <end position="88"/>
    </location>
</feature>
<evidence type="ECO:0000256" key="1">
    <source>
        <dbReference type="SAM" id="SignalP"/>
    </source>
</evidence>
<accession>A0A6A6XE84</accession>
<dbReference type="EMBL" id="MU001886">
    <property type="protein sequence ID" value="KAF2794578.1"/>
    <property type="molecule type" value="Genomic_DNA"/>
</dbReference>
<organism evidence="2 3">
    <name type="scientific">Melanomma pulvis-pyrius CBS 109.77</name>
    <dbReference type="NCBI Taxonomy" id="1314802"/>
    <lineage>
        <taxon>Eukaryota</taxon>
        <taxon>Fungi</taxon>
        <taxon>Dikarya</taxon>
        <taxon>Ascomycota</taxon>
        <taxon>Pezizomycotina</taxon>
        <taxon>Dothideomycetes</taxon>
        <taxon>Pleosporomycetidae</taxon>
        <taxon>Pleosporales</taxon>
        <taxon>Melanommataceae</taxon>
        <taxon>Melanomma</taxon>
    </lineage>
</organism>
<evidence type="ECO:0000313" key="3">
    <source>
        <dbReference type="Proteomes" id="UP000799757"/>
    </source>
</evidence>
<dbReference type="AlphaFoldDB" id="A0A6A6XE84"/>
<protein>
    <submittedName>
        <fullName evidence="2">Uncharacterized protein</fullName>
    </submittedName>
</protein>
<feature type="signal peptide" evidence="1">
    <location>
        <begin position="1"/>
        <end position="18"/>
    </location>
</feature>
<dbReference type="Proteomes" id="UP000799757">
    <property type="component" value="Unassembled WGS sequence"/>
</dbReference>